<name>A0A1H0ASA1_9FIRM</name>
<feature type="domain" description="HAMP" evidence="6">
    <location>
        <begin position="206"/>
        <end position="258"/>
    </location>
</feature>
<dbReference type="Proteomes" id="UP000214880">
    <property type="component" value="Unassembled WGS sequence"/>
</dbReference>
<dbReference type="CDD" id="cd11386">
    <property type="entry name" value="MCP_signal"/>
    <property type="match status" value="1"/>
</dbReference>
<evidence type="ECO:0000256" key="1">
    <source>
        <dbReference type="ARBA" id="ARBA00023224"/>
    </source>
</evidence>
<evidence type="ECO:0000256" key="4">
    <source>
        <dbReference type="SAM" id="Phobius"/>
    </source>
</evidence>
<keyword evidence="1 3" id="KW-0807">Transducer</keyword>
<dbReference type="Pfam" id="PF00672">
    <property type="entry name" value="HAMP"/>
    <property type="match status" value="1"/>
</dbReference>
<keyword evidence="8" id="KW-1185">Reference proteome</keyword>
<organism evidence="7 8">
    <name type="scientific">Dendrosporobacter quercicolus</name>
    <dbReference type="NCBI Taxonomy" id="146817"/>
    <lineage>
        <taxon>Bacteria</taxon>
        <taxon>Bacillati</taxon>
        <taxon>Bacillota</taxon>
        <taxon>Negativicutes</taxon>
        <taxon>Selenomonadales</taxon>
        <taxon>Sporomusaceae</taxon>
        <taxon>Dendrosporobacter</taxon>
    </lineage>
</organism>
<evidence type="ECO:0000259" key="5">
    <source>
        <dbReference type="PROSITE" id="PS50111"/>
    </source>
</evidence>
<dbReference type="PROSITE" id="PS50111">
    <property type="entry name" value="CHEMOTAXIS_TRANSDUC_2"/>
    <property type="match status" value="1"/>
</dbReference>
<comment type="similarity">
    <text evidence="2">Belongs to the methyl-accepting chemotaxis (MCP) protein family.</text>
</comment>
<dbReference type="PROSITE" id="PS50885">
    <property type="entry name" value="HAMP"/>
    <property type="match status" value="1"/>
</dbReference>
<sequence length="563" mass="59541">MRMNLTIKTVGFFLLVVLVASAGFCFTIWKVNETAYKNTVIKNEMLPRFITTSNINYYATAQVSFLRGWLITGDPTYLEEWKKASAAATASEAELIEMSVAGSTGEKLSSATKTLDDQYTALAKSFVQLVQEGKRDEAQKFLVEQMGPAGAALNAQLQEHNKFRLNQINTEIDEAVANAEQAKLVAVIAAIFAAVIGTIIGFLSARSIARPVNQLAETARKIAGGDLTEQVKVDRQDEIGELGLSFNTMVGQLKTLIRQITLNADQLAASSEELTASSDQSAQAAAQIAESITDVATSANRQMSAANETSSVVEQMSAGIQQMAASANQVAAQSLQAADKAKDGQNAVSKAVDQMNHIETTVVTSAQVVAKLGERSKEIGQIVDTISGIAGQTNLLALNAAIEAARAGEQGRGFAVVAEEVRKLAEQSQEAAKKIAGLIGEIQGDTGKAVIAMNDGTREVKIGAEVVNAAGSAFQEIVELVTRVAGQVREISAATQQMASGSQQIVDSVQNIDQLSKKSVNEAQSVSASTEEQLASMQEIASASQALAKLAQNLQTAVAVFHV</sequence>
<accession>A0A1H0ASA1</accession>
<dbReference type="GO" id="GO:0004888">
    <property type="term" value="F:transmembrane signaling receptor activity"/>
    <property type="evidence" value="ECO:0007669"/>
    <property type="project" value="InterPro"/>
</dbReference>
<proteinExistence type="inferred from homology"/>
<dbReference type="PANTHER" id="PTHR32089:SF112">
    <property type="entry name" value="LYSOZYME-LIKE PROTEIN-RELATED"/>
    <property type="match status" value="1"/>
</dbReference>
<keyword evidence="4" id="KW-1133">Transmembrane helix</keyword>
<dbReference type="AlphaFoldDB" id="A0A1H0ASA1"/>
<protein>
    <submittedName>
        <fullName evidence="7">Methyl-accepting chemotaxis protein</fullName>
    </submittedName>
</protein>
<dbReference type="Gene3D" id="1.10.287.950">
    <property type="entry name" value="Methyl-accepting chemotaxis protein"/>
    <property type="match status" value="1"/>
</dbReference>
<dbReference type="SUPFAM" id="SSF58104">
    <property type="entry name" value="Methyl-accepting chemotaxis protein (MCP) signaling domain"/>
    <property type="match status" value="1"/>
</dbReference>
<feature type="transmembrane region" description="Helical" evidence="4">
    <location>
        <begin position="184"/>
        <end position="205"/>
    </location>
</feature>
<dbReference type="InterPro" id="IPR003660">
    <property type="entry name" value="HAMP_dom"/>
</dbReference>
<evidence type="ECO:0000313" key="7">
    <source>
        <dbReference type="EMBL" id="SDN36408.1"/>
    </source>
</evidence>
<dbReference type="GO" id="GO:0007165">
    <property type="term" value="P:signal transduction"/>
    <property type="evidence" value="ECO:0007669"/>
    <property type="project" value="UniProtKB-KW"/>
</dbReference>
<dbReference type="STRING" id="146817.SAMN04488502_1228"/>
<gene>
    <name evidence="7" type="ORF">SAMN04488502_1228</name>
</gene>
<dbReference type="EMBL" id="FNHB01000022">
    <property type="protein sequence ID" value="SDN36408.1"/>
    <property type="molecule type" value="Genomic_DNA"/>
</dbReference>
<dbReference type="GO" id="GO:0016020">
    <property type="term" value="C:membrane"/>
    <property type="evidence" value="ECO:0007669"/>
    <property type="project" value="InterPro"/>
</dbReference>
<keyword evidence="4" id="KW-0812">Transmembrane</keyword>
<dbReference type="GO" id="GO:0006935">
    <property type="term" value="P:chemotaxis"/>
    <property type="evidence" value="ECO:0007669"/>
    <property type="project" value="InterPro"/>
</dbReference>
<dbReference type="CDD" id="cd06225">
    <property type="entry name" value="HAMP"/>
    <property type="match status" value="1"/>
</dbReference>
<dbReference type="Gene3D" id="6.10.340.10">
    <property type="match status" value="1"/>
</dbReference>
<dbReference type="SMART" id="SM00283">
    <property type="entry name" value="MA"/>
    <property type="match status" value="1"/>
</dbReference>
<dbReference type="InterPro" id="IPR004089">
    <property type="entry name" value="MCPsignal_dom"/>
</dbReference>
<dbReference type="InterPro" id="IPR004090">
    <property type="entry name" value="Chemotax_Me-accpt_rcpt"/>
</dbReference>
<dbReference type="SMART" id="SM00304">
    <property type="entry name" value="HAMP"/>
    <property type="match status" value="2"/>
</dbReference>
<evidence type="ECO:0000313" key="8">
    <source>
        <dbReference type="Proteomes" id="UP000214880"/>
    </source>
</evidence>
<evidence type="ECO:0000259" key="6">
    <source>
        <dbReference type="PROSITE" id="PS50885"/>
    </source>
</evidence>
<reference evidence="7 8" key="1">
    <citation type="submission" date="2016-10" db="EMBL/GenBank/DDBJ databases">
        <authorList>
            <person name="de Groot N.N."/>
        </authorList>
    </citation>
    <scope>NUCLEOTIDE SEQUENCE [LARGE SCALE GENOMIC DNA]</scope>
    <source>
        <strain evidence="7 8">DSM 1736</strain>
    </source>
</reference>
<dbReference type="PRINTS" id="PR00260">
    <property type="entry name" value="CHEMTRNSDUCR"/>
</dbReference>
<evidence type="ECO:0000256" key="3">
    <source>
        <dbReference type="PROSITE-ProRule" id="PRU00284"/>
    </source>
</evidence>
<evidence type="ECO:0000256" key="2">
    <source>
        <dbReference type="ARBA" id="ARBA00029447"/>
    </source>
</evidence>
<feature type="domain" description="Methyl-accepting transducer" evidence="5">
    <location>
        <begin position="277"/>
        <end position="513"/>
    </location>
</feature>
<dbReference type="Pfam" id="PF00015">
    <property type="entry name" value="MCPsignal"/>
    <property type="match status" value="1"/>
</dbReference>
<dbReference type="PANTHER" id="PTHR32089">
    <property type="entry name" value="METHYL-ACCEPTING CHEMOTAXIS PROTEIN MCPB"/>
    <property type="match status" value="1"/>
</dbReference>
<keyword evidence="4" id="KW-0472">Membrane</keyword>